<feature type="compositionally biased region" description="Acidic residues" evidence="1">
    <location>
        <begin position="76"/>
        <end position="95"/>
    </location>
</feature>
<dbReference type="GeneID" id="31079529"/>
<evidence type="ECO:0000313" key="2">
    <source>
        <dbReference type="EMBL" id="AQN78563.1"/>
    </source>
</evidence>
<feature type="region of interest" description="Disordered" evidence="1">
    <location>
        <begin position="1"/>
        <end position="22"/>
    </location>
</feature>
<organism evidence="2 3">
    <name type="scientific">Kallithea virus</name>
    <dbReference type="NCBI Taxonomy" id="1654582"/>
    <lineage>
        <taxon>Viruses</taxon>
        <taxon>Viruses incertae sedis</taxon>
        <taxon>Naldaviricetes</taxon>
        <taxon>Lefavirales</taxon>
        <taxon>Nudiviridae</taxon>
        <taxon>Alphanudivirus</taxon>
        <taxon>Alphanudivirus dromelanogasteris</taxon>
    </lineage>
</organism>
<evidence type="ECO:0000256" key="1">
    <source>
        <dbReference type="SAM" id="MobiDB-lite"/>
    </source>
</evidence>
<reference evidence="3" key="1">
    <citation type="submission" date="2016-04" db="EMBL/GenBank/DDBJ databases">
        <title>The complete genome of Kallithea virus.</title>
        <authorList>
            <consortium name="DrosEU Consortium"/>
            <person name="Obbard D.J."/>
            <person name="Serga S."/>
            <person name="Kozeretska I."/>
            <person name="Waldron F.M."/>
            <person name="Webster C.L."/>
            <person name="Staubach F."/>
        </authorList>
    </citation>
    <scope>NUCLEOTIDE SEQUENCE [LARGE SCALE GENOMIC DNA]</scope>
</reference>
<keyword evidence="3" id="KW-1185">Reference proteome</keyword>
<feature type="compositionally biased region" description="Basic and acidic residues" evidence="1">
    <location>
        <begin position="57"/>
        <end position="67"/>
    </location>
</feature>
<accession>A0A1S5VFY8</accession>
<protein>
    <submittedName>
        <fullName evidence="2">ACH96133.1 GrBNV gp13-like protein</fullName>
    </submittedName>
</protein>
<feature type="region of interest" description="Disordered" evidence="1">
    <location>
        <begin position="54"/>
        <end position="95"/>
    </location>
</feature>
<evidence type="ECO:0000313" key="3">
    <source>
        <dbReference type="Proteomes" id="UP000204438"/>
    </source>
</evidence>
<dbReference type="Proteomes" id="UP000204438">
    <property type="component" value="Segment"/>
</dbReference>
<dbReference type="RefSeq" id="YP_009345922.1">
    <property type="nucleotide sequence ID" value="NC_033829.1"/>
</dbReference>
<proteinExistence type="predicted"/>
<dbReference type="OrthoDB" id="13723at10239"/>
<feature type="compositionally biased region" description="Polar residues" evidence="1">
    <location>
        <begin position="10"/>
        <end position="19"/>
    </location>
</feature>
<sequence>MSESRKRSLVEQTLYSSNKRPYRQDNAILAHEESNRVPNLRYIDSTNVTRTKFNKKQRNDNIDDRKVTASPYYEINNEDEEDYNTDDSDDDDADSDLQFVDSLNEGTKISQMRNKFKSYGSNDDYERMNIESKRKYGTNNKSTNDIEKSKAYNNIYKHGNKGNNIDNGDDKGENVVISNGADDDYSGGVIKLPGGSGIPSAIKNLGSGIGEIPKESVKLIRDYMDMLFSSVAIEANYLLQMNQQESILAIPGIVNAILEYNNLSFTNIKYCKTKIELIEPVWYTFNIAKSELILYFNEAFYDQFCMKNNDKPVLFTSGIIPIELLNPYETNPLFQTIDSAMIHSAILADHVAQHIILDIYRPDRSQCASIHDKFSCIGTTLHSIFFIEQNSLPMPKREYNNYMTMVPNNGNNLGFNGNVMNSTRNLLNNFLHPTSGSALLGTNTITGKIQDDIANINSNASIMGQQSYDIPSFRYTV</sequence>
<dbReference type="KEGG" id="vg:31079529"/>
<name>A0A1S5VFY8_9VIRU</name>
<dbReference type="EMBL" id="KX130344">
    <property type="protein sequence ID" value="AQN78563.1"/>
    <property type="molecule type" value="Genomic_DNA"/>
</dbReference>